<dbReference type="InterPro" id="IPR006149">
    <property type="entry name" value="EB_dom"/>
</dbReference>
<evidence type="ECO:0000313" key="3">
    <source>
        <dbReference type="WBParaSite" id="L893_g32209.t1"/>
    </source>
</evidence>
<name>A0A1I8A348_9BILA</name>
<sequence length="333" mass="33624">MILSSVRRVLTGPPRTKHAIFPSKSTLFNRAFHTLPVDAVDNGPLPRCEANKQYPGASRSARVGTGPIVRQHVGMVQAKLFLAIGFVALCFGQESEERLLSKRQIYAAPLYSPCGPTVGCAAPGICQAALCVPVPAPVAPMVPLAPAPVVAAPPPYVEVPAVSIVAACAPACLPNAACVQGVCTCRAPAIAYSPVVGCAPIPPPMPAVPVVAGRLIPQAMPGAPCEPGVECTGGSVCSQGICLCPPELVQEGTVCVSRTIYGIVPPPPPVVVAPAPMVVGLGAPCGVPVAAAVPTCVQGAVCSAGVCQCGPAFVPSGPACVRRRHAAPAKKSD</sequence>
<dbReference type="AlphaFoldDB" id="A0A1I8A348"/>
<evidence type="ECO:0000259" key="1">
    <source>
        <dbReference type="Pfam" id="PF01683"/>
    </source>
</evidence>
<proteinExistence type="predicted"/>
<dbReference type="Proteomes" id="UP000095287">
    <property type="component" value="Unplaced"/>
</dbReference>
<protein>
    <submittedName>
        <fullName evidence="3">EB domain-containing protein</fullName>
    </submittedName>
</protein>
<reference evidence="3" key="1">
    <citation type="submission" date="2016-11" db="UniProtKB">
        <authorList>
            <consortium name="WormBaseParasite"/>
        </authorList>
    </citation>
    <scope>IDENTIFICATION</scope>
</reference>
<feature type="domain" description="EB" evidence="1">
    <location>
        <begin position="211"/>
        <end position="255"/>
    </location>
</feature>
<keyword evidence="2" id="KW-1185">Reference proteome</keyword>
<dbReference type="Pfam" id="PF01683">
    <property type="entry name" value="EB"/>
    <property type="match status" value="1"/>
</dbReference>
<accession>A0A1I8A348</accession>
<dbReference type="WBParaSite" id="L893_g32209.t1">
    <property type="protein sequence ID" value="L893_g32209.t1"/>
    <property type="gene ID" value="L893_g32209"/>
</dbReference>
<organism evidence="2 3">
    <name type="scientific">Steinernema glaseri</name>
    <dbReference type="NCBI Taxonomy" id="37863"/>
    <lineage>
        <taxon>Eukaryota</taxon>
        <taxon>Metazoa</taxon>
        <taxon>Ecdysozoa</taxon>
        <taxon>Nematoda</taxon>
        <taxon>Chromadorea</taxon>
        <taxon>Rhabditida</taxon>
        <taxon>Tylenchina</taxon>
        <taxon>Panagrolaimomorpha</taxon>
        <taxon>Strongyloidoidea</taxon>
        <taxon>Steinernematidae</taxon>
        <taxon>Steinernema</taxon>
    </lineage>
</organism>
<evidence type="ECO:0000313" key="2">
    <source>
        <dbReference type="Proteomes" id="UP000095287"/>
    </source>
</evidence>